<feature type="transmembrane region" description="Helical" evidence="9">
    <location>
        <begin position="34"/>
        <end position="56"/>
    </location>
</feature>
<accession>A0ABW9HKS6</accession>
<dbReference type="RefSeq" id="WP_079056731.1">
    <property type="nucleotide sequence ID" value="NZ_JBJVNI010000003.1"/>
</dbReference>
<evidence type="ECO:0000313" key="10">
    <source>
        <dbReference type="EMBL" id="MFM9608296.1"/>
    </source>
</evidence>
<keyword evidence="5 9" id="KW-0812">Transmembrane</keyword>
<evidence type="ECO:0000256" key="9">
    <source>
        <dbReference type="SAM" id="Phobius"/>
    </source>
</evidence>
<dbReference type="PANTHER" id="PTHR34979:SF1">
    <property type="entry name" value="INNER MEMBRANE PROTEIN YGAZ"/>
    <property type="match status" value="1"/>
</dbReference>
<evidence type="ECO:0000256" key="4">
    <source>
        <dbReference type="ARBA" id="ARBA00022475"/>
    </source>
</evidence>
<feature type="transmembrane region" description="Helical" evidence="9">
    <location>
        <begin position="145"/>
        <end position="165"/>
    </location>
</feature>
<dbReference type="InterPro" id="IPR011606">
    <property type="entry name" value="Brnchd-chn_aa_trnsp_permease"/>
</dbReference>
<feature type="transmembrane region" description="Helical" evidence="9">
    <location>
        <begin position="225"/>
        <end position="243"/>
    </location>
</feature>
<keyword evidence="6 9" id="KW-1133">Transmembrane helix</keyword>
<evidence type="ECO:0000256" key="7">
    <source>
        <dbReference type="ARBA" id="ARBA00023136"/>
    </source>
</evidence>
<keyword evidence="11" id="KW-1185">Reference proteome</keyword>
<evidence type="ECO:0000256" key="1">
    <source>
        <dbReference type="ARBA" id="ARBA00004651"/>
    </source>
</evidence>
<keyword evidence="3" id="KW-0813">Transport</keyword>
<dbReference type="EMBL" id="JBJVNI010000003">
    <property type="protein sequence ID" value="MFM9608296.1"/>
    <property type="molecule type" value="Genomic_DNA"/>
</dbReference>
<evidence type="ECO:0000256" key="5">
    <source>
        <dbReference type="ARBA" id="ARBA00022692"/>
    </source>
</evidence>
<feature type="transmembrane region" description="Helical" evidence="9">
    <location>
        <begin position="177"/>
        <end position="194"/>
    </location>
</feature>
<sequence length="253" mass="25554">MSGGTIAPDPQPHTVPDGDEDWPRRRTAVIRDSVGVGLAVGALGLSFGALAVLAGFTPAQSCVLSLLMFSGASQFAVIGVMGSGGNPVTGAATAVLLGVRNSLYGLALSQLLRVHGARRVLAAHLVLDESSGMAMGQPTRRAARLAFWATGTAVFVCWNLATLAGAIGAEALPDPEALGLDVASPAAFVALLMPRLRTPRLWAVAAGAAATAIVTALVLPAGLPVLVAGLVACLVALAARGRTAKDQDPKGKR</sequence>
<evidence type="ECO:0000256" key="6">
    <source>
        <dbReference type="ARBA" id="ARBA00022989"/>
    </source>
</evidence>
<evidence type="ECO:0000256" key="2">
    <source>
        <dbReference type="ARBA" id="ARBA00010735"/>
    </source>
</evidence>
<evidence type="ECO:0000313" key="11">
    <source>
        <dbReference type="Proteomes" id="UP001631957"/>
    </source>
</evidence>
<keyword evidence="4" id="KW-1003">Cell membrane</keyword>
<evidence type="ECO:0000256" key="3">
    <source>
        <dbReference type="ARBA" id="ARBA00022448"/>
    </source>
</evidence>
<comment type="subcellular location">
    <subcellularLocation>
        <location evidence="1">Cell membrane</location>
        <topology evidence="1">Multi-pass membrane protein</topology>
    </subcellularLocation>
</comment>
<dbReference type="Pfam" id="PF03591">
    <property type="entry name" value="AzlC"/>
    <property type="match status" value="1"/>
</dbReference>
<dbReference type="PANTHER" id="PTHR34979">
    <property type="entry name" value="INNER MEMBRANE PROTEIN YGAZ"/>
    <property type="match status" value="1"/>
</dbReference>
<comment type="caution">
    <text evidence="10">The sequence shown here is derived from an EMBL/GenBank/DDBJ whole genome shotgun (WGS) entry which is preliminary data.</text>
</comment>
<dbReference type="Proteomes" id="UP001631957">
    <property type="component" value="Unassembled WGS sequence"/>
</dbReference>
<feature type="transmembrane region" description="Helical" evidence="9">
    <location>
        <begin position="201"/>
        <end position="219"/>
    </location>
</feature>
<organism evidence="10 11">
    <name type="scientific">Streptomyces niveiscabiei</name>
    <dbReference type="NCBI Taxonomy" id="164115"/>
    <lineage>
        <taxon>Bacteria</taxon>
        <taxon>Bacillati</taxon>
        <taxon>Actinomycetota</taxon>
        <taxon>Actinomycetes</taxon>
        <taxon>Kitasatosporales</taxon>
        <taxon>Streptomycetaceae</taxon>
        <taxon>Streptomyces</taxon>
    </lineage>
</organism>
<proteinExistence type="inferred from homology"/>
<comment type="similarity">
    <text evidence="2">Belongs to the AzlC family.</text>
</comment>
<protein>
    <submittedName>
        <fullName evidence="10">AzlC family ABC transporter permease</fullName>
    </submittedName>
</protein>
<feature type="region of interest" description="Disordered" evidence="8">
    <location>
        <begin position="1"/>
        <end position="23"/>
    </location>
</feature>
<keyword evidence="7 9" id="KW-0472">Membrane</keyword>
<name>A0ABW9HKS6_9ACTN</name>
<reference evidence="10 11" key="1">
    <citation type="submission" date="2024-12" db="EMBL/GenBank/DDBJ databases">
        <title>Forecasting of Potato common scab and diversities of Pathogenic streptomyces spp. in china.</title>
        <authorList>
            <person name="Handique U."/>
            <person name="Wu J."/>
        </authorList>
    </citation>
    <scope>NUCLEOTIDE SEQUENCE [LARGE SCALE GENOMIC DNA]</scope>
    <source>
        <strain evidence="10 11">ZRIMU1530</strain>
    </source>
</reference>
<gene>
    <name evidence="10" type="ORF">ACKI18_06170</name>
</gene>
<evidence type="ECO:0000256" key="8">
    <source>
        <dbReference type="SAM" id="MobiDB-lite"/>
    </source>
</evidence>